<dbReference type="Proteomes" id="UP000316083">
    <property type="component" value="Unassembled WGS sequence"/>
</dbReference>
<accession>A0A560BNF4</accession>
<comment type="caution">
    <text evidence="1">The sequence shown here is derived from an EMBL/GenBank/DDBJ whole genome shotgun (WGS) entry which is preliminary data.</text>
</comment>
<dbReference type="AlphaFoldDB" id="A0A560BNF4"/>
<reference evidence="1 2" key="1">
    <citation type="submission" date="2019-06" db="EMBL/GenBank/DDBJ databases">
        <title>Genomic Encyclopedia of Type Strains, Phase IV (KMG-V): Genome sequencing to study the core and pangenomes of soil and plant-associated prokaryotes.</title>
        <authorList>
            <person name="Whitman W."/>
        </authorList>
    </citation>
    <scope>NUCLEOTIDE SEQUENCE [LARGE SCALE GENOMIC DNA]</scope>
    <source>
        <strain evidence="1 2">BR 11796</strain>
    </source>
</reference>
<sequence length="97" mass="10900">MTARQPVHLDPSREGHAARRLNQRYGLAFTIELKTELFRQITAARANDNRQPSACRIAAAGVRERWLVSLDHRVLHVVVDQGAAVVVTFLPLHGKRP</sequence>
<evidence type="ECO:0000313" key="1">
    <source>
        <dbReference type="EMBL" id="TWA74148.1"/>
    </source>
</evidence>
<dbReference type="EMBL" id="VITF01000001">
    <property type="protein sequence ID" value="TWA74148.1"/>
    <property type="molecule type" value="Genomic_DNA"/>
</dbReference>
<name>A0A560BNF4_AZOBR</name>
<organism evidence="1 2">
    <name type="scientific">Azospirillum brasilense</name>
    <dbReference type="NCBI Taxonomy" id="192"/>
    <lineage>
        <taxon>Bacteria</taxon>
        <taxon>Pseudomonadati</taxon>
        <taxon>Pseudomonadota</taxon>
        <taxon>Alphaproteobacteria</taxon>
        <taxon>Rhodospirillales</taxon>
        <taxon>Azospirillaceae</taxon>
        <taxon>Azospirillum</taxon>
    </lineage>
</organism>
<protein>
    <submittedName>
        <fullName evidence="1">Uncharacterized protein</fullName>
    </submittedName>
</protein>
<proteinExistence type="predicted"/>
<gene>
    <name evidence="1" type="ORF">FBZ82_101163</name>
</gene>
<dbReference type="RefSeq" id="WP_145671806.1">
    <property type="nucleotide sequence ID" value="NZ_VITF01000001.1"/>
</dbReference>
<evidence type="ECO:0000313" key="2">
    <source>
        <dbReference type="Proteomes" id="UP000316083"/>
    </source>
</evidence>